<feature type="transmembrane region" description="Helical" evidence="7">
    <location>
        <begin position="275"/>
        <end position="296"/>
    </location>
</feature>
<evidence type="ECO:0000256" key="3">
    <source>
        <dbReference type="ARBA" id="ARBA00022692"/>
    </source>
</evidence>
<keyword evidence="3 7" id="KW-0812">Transmembrane</keyword>
<proteinExistence type="inferred from homology"/>
<sequence>MRRPAVRLVCPTWASPGQPLHVEAGPDASRFVVTVPPGVSPGDSFLVRLAGLSPADAAHSARVVPPSPAAFTARCPVGAGAGDRITVHPPGRPPCDVVVPAGVEAGGEFVVLPPPADRPPGRVARARALCCPTGFAGVIWLVVALNYAALVGVAPQRWQPLTYAAGHALLALQVASYFATMLTPPGAVPESWCGDMPLPPRARFVRRHGEAVLAFDHFCFWLGVPIGLRNRKPFVLYLCYSALLVLFALCLVAYELRRISGGLTWRPSTTTRADLAGGASLGVLLGSLKLVFLSLDEQTQEWAVWCFCLAVVDLIGVGLLVPFAAFHLQLVLYNRTSLGGDEAYRYDIGWAANWRQVFGARRSLWLLPIIGDGPTVDGLHWPENPRFVVWHDHEAVSNSPARLSRTREEELQLATVGSTKKGA</sequence>
<evidence type="ECO:0000259" key="8">
    <source>
        <dbReference type="Pfam" id="PF01529"/>
    </source>
</evidence>
<evidence type="ECO:0000256" key="4">
    <source>
        <dbReference type="ARBA" id="ARBA00022989"/>
    </source>
</evidence>
<dbReference type="InterPro" id="IPR001594">
    <property type="entry name" value="Palmitoyltrfase_DHHC"/>
</dbReference>
<keyword evidence="5 7" id="KW-0472">Membrane</keyword>
<dbReference type="EC" id="2.3.1.225" evidence="7"/>
<evidence type="ECO:0000256" key="5">
    <source>
        <dbReference type="ARBA" id="ARBA00023136"/>
    </source>
</evidence>
<name>A0AB34J1S7_PRYPA</name>
<gene>
    <name evidence="9" type="ORF">AB1Y20_006134</name>
</gene>
<feature type="transmembrane region" description="Helical" evidence="7">
    <location>
        <begin position="128"/>
        <end position="149"/>
    </location>
</feature>
<dbReference type="GO" id="GO:0019706">
    <property type="term" value="F:protein-cysteine S-palmitoyltransferase activity"/>
    <property type="evidence" value="ECO:0007669"/>
    <property type="project" value="UniProtKB-EC"/>
</dbReference>
<protein>
    <recommendedName>
        <fullName evidence="7">Palmitoyltransferase</fullName>
        <ecNumber evidence="7">2.3.1.225</ecNumber>
    </recommendedName>
</protein>
<dbReference type="Proteomes" id="UP001515480">
    <property type="component" value="Unassembled WGS sequence"/>
</dbReference>
<feature type="domain" description="Palmitoyltransferase DHHC" evidence="8">
    <location>
        <begin position="196"/>
        <end position="337"/>
    </location>
</feature>
<evidence type="ECO:0000256" key="1">
    <source>
        <dbReference type="ARBA" id="ARBA00004141"/>
    </source>
</evidence>
<dbReference type="InterPro" id="IPR039859">
    <property type="entry name" value="PFA4/ZDH16/20/ERF2-like"/>
</dbReference>
<dbReference type="Pfam" id="PF01529">
    <property type="entry name" value="DHHC"/>
    <property type="match status" value="1"/>
</dbReference>
<dbReference type="EMBL" id="JBGBPQ010000014">
    <property type="protein sequence ID" value="KAL1511329.1"/>
    <property type="molecule type" value="Genomic_DNA"/>
</dbReference>
<dbReference type="PROSITE" id="PS50216">
    <property type="entry name" value="DHHC"/>
    <property type="match status" value="1"/>
</dbReference>
<organism evidence="9 10">
    <name type="scientific">Prymnesium parvum</name>
    <name type="common">Toxic golden alga</name>
    <dbReference type="NCBI Taxonomy" id="97485"/>
    <lineage>
        <taxon>Eukaryota</taxon>
        <taxon>Haptista</taxon>
        <taxon>Haptophyta</taxon>
        <taxon>Prymnesiophyceae</taxon>
        <taxon>Prymnesiales</taxon>
        <taxon>Prymnesiaceae</taxon>
        <taxon>Prymnesium</taxon>
    </lineage>
</organism>
<dbReference type="AlphaFoldDB" id="A0AB34J1S7"/>
<evidence type="ECO:0000256" key="7">
    <source>
        <dbReference type="RuleBase" id="RU079119"/>
    </source>
</evidence>
<evidence type="ECO:0000256" key="6">
    <source>
        <dbReference type="ARBA" id="ARBA00023315"/>
    </source>
</evidence>
<comment type="caution">
    <text evidence="9">The sequence shown here is derived from an EMBL/GenBank/DDBJ whole genome shotgun (WGS) entry which is preliminary data.</text>
</comment>
<keyword evidence="10" id="KW-1185">Reference proteome</keyword>
<evidence type="ECO:0000313" key="9">
    <source>
        <dbReference type="EMBL" id="KAL1511329.1"/>
    </source>
</evidence>
<feature type="transmembrane region" description="Helical" evidence="7">
    <location>
        <begin position="234"/>
        <end position="254"/>
    </location>
</feature>
<dbReference type="GO" id="GO:0016020">
    <property type="term" value="C:membrane"/>
    <property type="evidence" value="ECO:0007669"/>
    <property type="project" value="UniProtKB-SubCell"/>
</dbReference>
<keyword evidence="6 7" id="KW-0012">Acyltransferase</keyword>
<dbReference type="PANTHER" id="PTHR12246">
    <property type="entry name" value="PALMITOYLTRANSFERASE ZDHHC16"/>
    <property type="match status" value="1"/>
</dbReference>
<evidence type="ECO:0000256" key="2">
    <source>
        <dbReference type="ARBA" id="ARBA00022679"/>
    </source>
</evidence>
<evidence type="ECO:0000313" key="10">
    <source>
        <dbReference type="Proteomes" id="UP001515480"/>
    </source>
</evidence>
<accession>A0AB34J1S7</accession>
<comment type="subcellular location">
    <subcellularLocation>
        <location evidence="1">Membrane</location>
        <topology evidence="1">Multi-pass membrane protein</topology>
    </subcellularLocation>
</comment>
<comment type="catalytic activity">
    <reaction evidence="7">
        <text>L-cysteinyl-[protein] + hexadecanoyl-CoA = S-hexadecanoyl-L-cysteinyl-[protein] + CoA</text>
        <dbReference type="Rhea" id="RHEA:36683"/>
        <dbReference type="Rhea" id="RHEA-COMP:10131"/>
        <dbReference type="Rhea" id="RHEA-COMP:11032"/>
        <dbReference type="ChEBI" id="CHEBI:29950"/>
        <dbReference type="ChEBI" id="CHEBI:57287"/>
        <dbReference type="ChEBI" id="CHEBI:57379"/>
        <dbReference type="ChEBI" id="CHEBI:74151"/>
        <dbReference type="EC" id="2.3.1.225"/>
    </reaction>
</comment>
<comment type="similarity">
    <text evidence="7">Belongs to the DHHC palmitoyltransferase family.</text>
</comment>
<comment type="domain">
    <text evidence="7">The DHHC domain is required for palmitoyltransferase activity.</text>
</comment>
<feature type="transmembrane region" description="Helical" evidence="7">
    <location>
        <begin position="302"/>
        <end position="326"/>
    </location>
</feature>
<reference evidence="9 10" key="1">
    <citation type="journal article" date="2024" name="Science">
        <title>Giant polyketide synthase enzymes in the biosynthesis of giant marine polyether toxins.</title>
        <authorList>
            <person name="Fallon T.R."/>
            <person name="Shende V.V."/>
            <person name="Wierzbicki I.H."/>
            <person name="Pendleton A.L."/>
            <person name="Watervoot N.F."/>
            <person name="Auber R.P."/>
            <person name="Gonzalez D.J."/>
            <person name="Wisecaver J.H."/>
            <person name="Moore B.S."/>
        </authorList>
    </citation>
    <scope>NUCLEOTIDE SEQUENCE [LARGE SCALE GENOMIC DNA]</scope>
    <source>
        <strain evidence="9 10">12B1</strain>
    </source>
</reference>
<keyword evidence="4 7" id="KW-1133">Transmembrane helix</keyword>
<keyword evidence="2 7" id="KW-0808">Transferase</keyword>